<accession>A0ACB8Q5H0</accession>
<evidence type="ECO:0000313" key="1">
    <source>
        <dbReference type="EMBL" id="KAI0026695.1"/>
    </source>
</evidence>
<reference evidence="1" key="2">
    <citation type="journal article" date="2022" name="New Phytol.">
        <title>Evolutionary transition to the ectomycorrhizal habit in the genomes of a hyperdiverse lineage of mushroom-forming fungi.</title>
        <authorList>
            <person name="Looney B."/>
            <person name="Miyauchi S."/>
            <person name="Morin E."/>
            <person name="Drula E."/>
            <person name="Courty P.E."/>
            <person name="Kohler A."/>
            <person name="Kuo A."/>
            <person name="LaButti K."/>
            <person name="Pangilinan J."/>
            <person name="Lipzen A."/>
            <person name="Riley R."/>
            <person name="Andreopoulos W."/>
            <person name="He G."/>
            <person name="Johnson J."/>
            <person name="Nolan M."/>
            <person name="Tritt A."/>
            <person name="Barry K.W."/>
            <person name="Grigoriev I.V."/>
            <person name="Nagy L.G."/>
            <person name="Hibbett D."/>
            <person name="Henrissat B."/>
            <person name="Matheny P.B."/>
            <person name="Labbe J."/>
            <person name="Martin F.M."/>
        </authorList>
    </citation>
    <scope>NUCLEOTIDE SEQUENCE</scope>
    <source>
        <strain evidence="1">EC-137</strain>
    </source>
</reference>
<feature type="non-terminal residue" evidence="1">
    <location>
        <position position="95"/>
    </location>
</feature>
<proteinExistence type="predicted"/>
<keyword evidence="2" id="KW-1185">Reference proteome</keyword>
<gene>
    <name evidence="1" type="ORF">K488DRAFT_21327</name>
</gene>
<dbReference type="Proteomes" id="UP000814128">
    <property type="component" value="Unassembled WGS sequence"/>
</dbReference>
<protein>
    <submittedName>
        <fullName evidence="1">Uncharacterized protein</fullName>
    </submittedName>
</protein>
<name>A0ACB8Q5H0_9AGAM</name>
<feature type="non-terminal residue" evidence="1">
    <location>
        <position position="1"/>
    </location>
</feature>
<sequence>HHDTWRLAQILHRDLSLANLMMRRDESGRLIGVLNDWDLAKDGHPDMGDRLTTSEMERTGTLPFMALDLLKPQAGVQVIHVYRHDLEAGIWVLPW</sequence>
<dbReference type="EMBL" id="MU274271">
    <property type="protein sequence ID" value="KAI0026695.1"/>
    <property type="molecule type" value="Genomic_DNA"/>
</dbReference>
<comment type="caution">
    <text evidence="1">The sequence shown here is derived from an EMBL/GenBank/DDBJ whole genome shotgun (WGS) entry which is preliminary data.</text>
</comment>
<reference evidence="1" key="1">
    <citation type="submission" date="2021-02" db="EMBL/GenBank/DDBJ databases">
        <authorList>
            <consortium name="DOE Joint Genome Institute"/>
            <person name="Ahrendt S."/>
            <person name="Looney B.P."/>
            <person name="Miyauchi S."/>
            <person name="Morin E."/>
            <person name="Drula E."/>
            <person name="Courty P.E."/>
            <person name="Chicoki N."/>
            <person name="Fauchery L."/>
            <person name="Kohler A."/>
            <person name="Kuo A."/>
            <person name="Labutti K."/>
            <person name="Pangilinan J."/>
            <person name="Lipzen A."/>
            <person name="Riley R."/>
            <person name="Andreopoulos W."/>
            <person name="He G."/>
            <person name="Johnson J."/>
            <person name="Barry K.W."/>
            <person name="Grigoriev I.V."/>
            <person name="Nagy L."/>
            <person name="Hibbett D."/>
            <person name="Henrissat B."/>
            <person name="Matheny P.B."/>
            <person name="Labbe J."/>
            <person name="Martin F."/>
        </authorList>
    </citation>
    <scope>NUCLEOTIDE SEQUENCE</scope>
    <source>
        <strain evidence="1">EC-137</strain>
    </source>
</reference>
<organism evidence="1 2">
    <name type="scientific">Vararia minispora EC-137</name>
    <dbReference type="NCBI Taxonomy" id="1314806"/>
    <lineage>
        <taxon>Eukaryota</taxon>
        <taxon>Fungi</taxon>
        <taxon>Dikarya</taxon>
        <taxon>Basidiomycota</taxon>
        <taxon>Agaricomycotina</taxon>
        <taxon>Agaricomycetes</taxon>
        <taxon>Russulales</taxon>
        <taxon>Lachnocladiaceae</taxon>
        <taxon>Vararia</taxon>
    </lineage>
</organism>
<evidence type="ECO:0000313" key="2">
    <source>
        <dbReference type="Proteomes" id="UP000814128"/>
    </source>
</evidence>